<sequence length="27" mass="3271">MLIFFFNLSYNGHKPLQVFSFLPYSIF</sequence>
<accession>A0A2P2QR13</accession>
<dbReference type="EMBL" id="GGEC01088830">
    <property type="protein sequence ID" value="MBX69314.1"/>
    <property type="molecule type" value="Transcribed_RNA"/>
</dbReference>
<name>A0A2P2QR13_RHIMU</name>
<reference evidence="1" key="1">
    <citation type="submission" date="2018-02" db="EMBL/GenBank/DDBJ databases">
        <title>Rhizophora mucronata_Transcriptome.</title>
        <authorList>
            <person name="Meera S.P."/>
            <person name="Sreeshan A."/>
            <person name="Augustine A."/>
        </authorList>
    </citation>
    <scope>NUCLEOTIDE SEQUENCE</scope>
    <source>
        <tissue evidence="1">Leaf</tissue>
    </source>
</reference>
<protein>
    <submittedName>
        <fullName evidence="1">Uncharacterized protein</fullName>
    </submittedName>
</protein>
<proteinExistence type="predicted"/>
<dbReference type="AlphaFoldDB" id="A0A2P2QR13"/>
<organism evidence="1">
    <name type="scientific">Rhizophora mucronata</name>
    <name type="common">Asiatic mangrove</name>
    <dbReference type="NCBI Taxonomy" id="61149"/>
    <lineage>
        <taxon>Eukaryota</taxon>
        <taxon>Viridiplantae</taxon>
        <taxon>Streptophyta</taxon>
        <taxon>Embryophyta</taxon>
        <taxon>Tracheophyta</taxon>
        <taxon>Spermatophyta</taxon>
        <taxon>Magnoliopsida</taxon>
        <taxon>eudicotyledons</taxon>
        <taxon>Gunneridae</taxon>
        <taxon>Pentapetalae</taxon>
        <taxon>rosids</taxon>
        <taxon>fabids</taxon>
        <taxon>Malpighiales</taxon>
        <taxon>Rhizophoraceae</taxon>
        <taxon>Rhizophora</taxon>
    </lineage>
</organism>
<evidence type="ECO:0000313" key="1">
    <source>
        <dbReference type="EMBL" id="MBX69314.1"/>
    </source>
</evidence>